<sequence>MKKDDIIKQKLFETCNLSNFYLDYIIECKWEDESPMHLANCYKQKLYEIADKYDRMLEADRQREQLYLSLDRSARFGKNLTSTSTPNKSKSTCSSHATTPTTPTSERAFVRSASASSHMGRRVPKSHKKLTTLEQRIHSIYYDEFEQDHVEHEYRCEASAGDLFNEDEFEMDYQEDLDPAITNLNQHIEKSYSNLSKDSGVLIDSYHSDYSNCVYNPDRSKGAAADTTHMEHDSDSVSPSSNEEDEEVKMGEEERDQIAPILPHNLSLKKIFNSKMENRRLHGSSQTPGYSLFNSKFYQDQYKTYTKSLLNKKLSNLAKKNANLNLDLDSTNLMSLVVDERNTVIPHEANDSNSSLCSTSSTPSPSSTSSAETNEYEFNYKASPSLNSCPSVNSIDQPMTNSLIKSTNPLFFNYNSLMNASMLDSIQIANNSLETDMSSSILMFN</sequence>
<accession>A0A3M7QHJ2</accession>
<proteinExistence type="predicted"/>
<feature type="compositionally biased region" description="Low complexity" evidence="1">
    <location>
        <begin position="352"/>
        <end position="370"/>
    </location>
</feature>
<protein>
    <submittedName>
        <fullName evidence="2">Uncharacterized protein</fullName>
    </submittedName>
</protein>
<feature type="region of interest" description="Disordered" evidence="1">
    <location>
        <begin position="221"/>
        <end position="248"/>
    </location>
</feature>
<feature type="region of interest" description="Disordered" evidence="1">
    <location>
        <begin position="78"/>
        <end position="106"/>
    </location>
</feature>
<name>A0A3M7QHJ2_BRAPC</name>
<feature type="compositionally biased region" description="Low complexity" evidence="1">
    <location>
        <begin position="81"/>
        <end position="105"/>
    </location>
</feature>
<organism evidence="2 3">
    <name type="scientific">Brachionus plicatilis</name>
    <name type="common">Marine rotifer</name>
    <name type="synonym">Brachionus muelleri</name>
    <dbReference type="NCBI Taxonomy" id="10195"/>
    <lineage>
        <taxon>Eukaryota</taxon>
        <taxon>Metazoa</taxon>
        <taxon>Spiralia</taxon>
        <taxon>Gnathifera</taxon>
        <taxon>Rotifera</taxon>
        <taxon>Eurotatoria</taxon>
        <taxon>Monogononta</taxon>
        <taxon>Pseudotrocha</taxon>
        <taxon>Ploima</taxon>
        <taxon>Brachionidae</taxon>
        <taxon>Brachionus</taxon>
    </lineage>
</organism>
<evidence type="ECO:0000313" key="2">
    <source>
        <dbReference type="EMBL" id="RNA10917.1"/>
    </source>
</evidence>
<dbReference type="Proteomes" id="UP000276133">
    <property type="component" value="Unassembled WGS sequence"/>
</dbReference>
<feature type="region of interest" description="Disordered" evidence="1">
    <location>
        <begin position="347"/>
        <end position="373"/>
    </location>
</feature>
<dbReference type="AlphaFoldDB" id="A0A3M7QHJ2"/>
<gene>
    <name evidence="2" type="ORF">BpHYR1_043328</name>
</gene>
<evidence type="ECO:0000256" key="1">
    <source>
        <dbReference type="SAM" id="MobiDB-lite"/>
    </source>
</evidence>
<dbReference type="EMBL" id="REGN01006095">
    <property type="protein sequence ID" value="RNA10917.1"/>
    <property type="molecule type" value="Genomic_DNA"/>
</dbReference>
<dbReference type="OrthoDB" id="10528381at2759"/>
<keyword evidence="3" id="KW-1185">Reference proteome</keyword>
<reference evidence="2 3" key="1">
    <citation type="journal article" date="2018" name="Sci. Rep.">
        <title>Genomic signatures of local adaptation to the degree of environmental predictability in rotifers.</title>
        <authorList>
            <person name="Franch-Gras L."/>
            <person name="Hahn C."/>
            <person name="Garcia-Roger E.M."/>
            <person name="Carmona M.J."/>
            <person name="Serra M."/>
            <person name="Gomez A."/>
        </authorList>
    </citation>
    <scope>NUCLEOTIDE SEQUENCE [LARGE SCALE GENOMIC DNA]</scope>
    <source>
        <strain evidence="2">HYR1</strain>
    </source>
</reference>
<comment type="caution">
    <text evidence="2">The sequence shown here is derived from an EMBL/GenBank/DDBJ whole genome shotgun (WGS) entry which is preliminary data.</text>
</comment>
<evidence type="ECO:0000313" key="3">
    <source>
        <dbReference type="Proteomes" id="UP000276133"/>
    </source>
</evidence>